<dbReference type="GO" id="GO:0016787">
    <property type="term" value="F:hydrolase activity"/>
    <property type="evidence" value="ECO:0007669"/>
    <property type="project" value="UniProtKB-KW"/>
</dbReference>
<dbReference type="InterPro" id="IPR000979">
    <property type="entry name" value="Phosphodiesterase_MJ0936/Vps29"/>
</dbReference>
<dbReference type="InterPro" id="IPR024654">
    <property type="entry name" value="Calcineurin-like_PHP_lpxH"/>
</dbReference>
<feature type="domain" description="Calcineurin-like phosphoesterase" evidence="1">
    <location>
        <begin position="1"/>
        <end position="148"/>
    </location>
</feature>
<dbReference type="CDD" id="cd00841">
    <property type="entry name" value="MPP_YfcE"/>
    <property type="match status" value="1"/>
</dbReference>
<accession>A0A644VWD8</accession>
<evidence type="ECO:0000313" key="2">
    <source>
        <dbReference type="EMBL" id="MPL94762.1"/>
    </source>
</evidence>
<gene>
    <name evidence="2" type="primary">yfcE_3</name>
    <name evidence="2" type="ORF">SDC9_40918</name>
</gene>
<comment type="caution">
    <text evidence="2">The sequence shown here is derived from an EMBL/GenBank/DDBJ whole genome shotgun (WGS) entry which is preliminary data.</text>
</comment>
<evidence type="ECO:0000259" key="1">
    <source>
        <dbReference type="Pfam" id="PF12850"/>
    </source>
</evidence>
<dbReference type="EC" id="3.1.4.-" evidence="2"/>
<dbReference type="NCBIfam" id="TIGR00040">
    <property type="entry name" value="yfcE"/>
    <property type="match status" value="1"/>
</dbReference>
<keyword evidence="2" id="KW-0378">Hydrolase</keyword>
<protein>
    <submittedName>
        <fullName evidence="2">Phosphodiesterase YfcE</fullName>
        <ecNumber evidence="2">3.1.4.-</ecNumber>
    </submittedName>
</protein>
<dbReference type="SUPFAM" id="SSF56300">
    <property type="entry name" value="Metallo-dependent phosphatases"/>
    <property type="match status" value="1"/>
</dbReference>
<dbReference type="Gene3D" id="3.60.21.10">
    <property type="match status" value="1"/>
</dbReference>
<dbReference type="InterPro" id="IPR029052">
    <property type="entry name" value="Metallo-depent_PP-like"/>
</dbReference>
<dbReference type="EMBL" id="VSSQ01000440">
    <property type="protein sequence ID" value="MPL94762.1"/>
    <property type="molecule type" value="Genomic_DNA"/>
</dbReference>
<dbReference type="Pfam" id="PF12850">
    <property type="entry name" value="Metallophos_2"/>
    <property type="match status" value="1"/>
</dbReference>
<dbReference type="InterPro" id="IPR041802">
    <property type="entry name" value="MPP_YfcE"/>
</dbReference>
<name>A0A644VWD8_9ZZZZ</name>
<dbReference type="PANTHER" id="PTHR11124">
    <property type="entry name" value="VACUOLAR SORTING PROTEIN VPS29"/>
    <property type="match status" value="1"/>
</dbReference>
<dbReference type="AlphaFoldDB" id="A0A644VWD8"/>
<organism evidence="2">
    <name type="scientific">bioreactor metagenome</name>
    <dbReference type="NCBI Taxonomy" id="1076179"/>
    <lineage>
        <taxon>unclassified sequences</taxon>
        <taxon>metagenomes</taxon>
        <taxon>ecological metagenomes</taxon>
    </lineage>
</organism>
<reference evidence="2" key="1">
    <citation type="submission" date="2019-08" db="EMBL/GenBank/DDBJ databases">
        <authorList>
            <person name="Kucharzyk K."/>
            <person name="Murdoch R.W."/>
            <person name="Higgins S."/>
            <person name="Loffler F."/>
        </authorList>
    </citation>
    <scope>NUCLEOTIDE SEQUENCE</scope>
</reference>
<proteinExistence type="predicted"/>
<sequence>MKIGITGDTHGHIQAIRQLLTVVEPVDYWLHTGDYSQDARFLVAETMLPMLTVAGNCDKPIGIANLDEFLVLEDKRIWLTHGHRYMKDYKIEEMVWWARKLEADIVVFGHTHVPLIKWFGDTLLINPGSLVLPRGDEGPTYAVLTLQEGKKPTAKIFSL</sequence>